<dbReference type="Proteomes" id="UP001271792">
    <property type="component" value="Unassembled WGS sequence"/>
</dbReference>
<dbReference type="EMBL" id="JAXAVV010000077">
    <property type="protein sequence ID" value="MDX8056787.1"/>
    <property type="molecule type" value="Genomic_DNA"/>
</dbReference>
<evidence type="ECO:0000313" key="2">
    <source>
        <dbReference type="EMBL" id="MDX8056787.1"/>
    </source>
</evidence>
<keyword evidence="1" id="KW-0472">Membrane</keyword>
<gene>
    <name evidence="2" type="ORF">SK571_46130</name>
</gene>
<keyword evidence="1" id="KW-1133">Transmembrane helix</keyword>
<proteinExistence type="predicted"/>
<evidence type="ECO:0000313" key="3">
    <source>
        <dbReference type="Proteomes" id="UP001271792"/>
    </source>
</evidence>
<comment type="caution">
    <text evidence="2">The sequence shown here is derived from an EMBL/GenBank/DDBJ whole genome shotgun (WGS) entry which is preliminary data.</text>
</comment>
<sequence>MSGLVIALVIVLVVAARYGARETPRRVIAAQAVVVGSATFVTGLLAAGIVVATTP</sequence>
<accession>A0ABU4U9R0</accession>
<reference evidence="2 3" key="1">
    <citation type="submission" date="2023-11" db="EMBL/GenBank/DDBJ databases">
        <title>Lentzea sokolovensis, sp. nov., Lentzea kristufkii, sp. nov., and Lentzea miocenensis, sp. nov., rare actinobacteria from Sokolov Coal Basin, Miocene lacustrine sediment, Czech Republic.</title>
        <authorList>
            <person name="Lara A."/>
            <person name="Kotroba L."/>
            <person name="Nouioui I."/>
            <person name="Neumann-Schaal M."/>
            <person name="Mast Y."/>
            <person name="Chronakova A."/>
        </authorList>
    </citation>
    <scope>NUCLEOTIDE SEQUENCE [LARGE SCALE GENOMIC DNA]</scope>
    <source>
        <strain evidence="2 3">BCCO 10_0798</strain>
    </source>
</reference>
<keyword evidence="3" id="KW-1185">Reference proteome</keyword>
<evidence type="ECO:0000256" key="1">
    <source>
        <dbReference type="SAM" id="Phobius"/>
    </source>
</evidence>
<keyword evidence="1" id="KW-0812">Transmembrane</keyword>
<organism evidence="2 3">
    <name type="scientific">Lentzea kristufekii</name>
    <dbReference type="NCBI Taxonomy" id="3095430"/>
    <lineage>
        <taxon>Bacteria</taxon>
        <taxon>Bacillati</taxon>
        <taxon>Actinomycetota</taxon>
        <taxon>Actinomycetes</taxon>
        <taxon>Pseudonocardiales</taxon>
        <taxon>Pseudonocardiaceae</taxon>
        <taxon>Lentzea</taxon>
    </lineage>
</organism>
<dbReference type="RefSeq" id="WP_319990423.1">
    <property type="nucleotide sequence ID" value="NZ_JAXAVV010000077.1"/>
</dbReference>
<protein>
    <submittedName>
        <fullName evidence="2">Uncharacterized protein</fullName>
    </submittedName>
</protein>
<feature type="transmembrane region" description="Helical" evidence="1">
    <location>
        <begin position="29"/>
        <end position="52"/>
    </location>
</feature>
<name>A0ABU4U9R0_9PSEU</name>